<protein>
    <submittedName>
        <fullName evidence="1">Uncharacterized protein</fullName>
    </submittedName>
</protein>
<dbReference type="Proteomes" id="UP000007875">
    <property type="component" value="Unassembled WGS sequence"/>
</dbReference>
<dbReference type="GeneTree" id="ENSGT00730000112280"/>
<name>H2Z1F8_CIOSA</name>
<accession>H2Z1F8</accession>
<reference evidence="1" key="3">
    <citation type="submission" date="2025-09" db="UniProtKB">
        <authorList>
            <consortium name="Ensembl"/>
        </authorList>
    </citation>
    <scope>IDENTIFICATION</scope>
</reference>
<dbReference type="Ensembl" id="ENSCSAVT00000011553.1">
    <property type="protein sequence ID" value="ENSCSAVP00000011420.1"/>
    <property type="gene ID" value="ENSCSAVG00000006682.1"/>
</dbReference>
<sequence length="205" mass="23313">MHLFSRGSANPMGNGHFYFVNAHVTSACWERGKDCVTKDPIVERKVTDKNTGRMVDLDPDWQIASEVIGYRIHIPGVFTALMRRSSITQMTQKVVGRRGDGTLSSVIKSKLVEIEWLDLYYKHKFKNSTELSIMFVMDLFTRQGQTGRMTGSIGMTSSEDPLSSFAGRVMRPLNLNLKPKYETAFFYDYSHNVFVLDFSNTAKCD</sequence>
<keyword evidence="2" id="KW-1185">Reference proteome</keyword>
<evidence type="ECO:0000313" key="2">
    <source>
        <dbReference type="Proteomes" id="UP000007875"/>
    </source>
</evidence>
<dbReference type="HOGENOM" id="CLU_1340206_0_0_1"/>
<dbReference type="AlphaFoldDB" id="H2Z1F8"/>
<evidence type="ECO:0000313" key="1">
    <source>
        <dbReference type="Ensembl" id="ENSCSAVP00000011420.1"/>
    </source>
</evidence>
<reference evidence="2" key="1">
    <citation type="submission" date="2003-08" db="EMBL/GenBank/DDBJ databases">
        <authorList>
            <person name="Birren B."/>
            <person name="Nusbaum C."/>
            <person name="Abebe A."/>
            <person name="Abouelleil A."/>
            <person name="Adekoya E."/>
            <person name="Ait-zahra M."/>
            <person name="Allen N."/>
            <person name="Allen T."/>
            <person name="An P."/>
            <person name="Anderson M."/>
            <person name="Anderson S."/>
            <person name="Arachchi H."/>
            <person name="Armbruster J."/>
            <person name="Bachantsang P."/>
            <person name="Baldwin J."/>
            <person name="Barry A."/>
            <person name="Bayul T."/>
            <person name="Blitshsteyn B."/>
            <person name="Bloom T."/>
            <person name="Blye J."/>
            <person name="Boguslavskiy L."/>
            <person name="Borowsky M."/>
            <person name="Boukhgalter B."/>
            <person name="Brunache A."/>
            <person name="Butler J."/>
            <person name="Calixte N."/>
            <person name="Calvo S."/>
            <person name="Camarata J."/>
            <person name="Campo K."/>
            <person name="Chang J."/>
            <person name="Cheshatsang Y."/>
            <person name="Citroen M."/>
            <person name="Collymore A."/>
            <person name="Considine T."/>
            <person name="Cook A."/>
            <person name="Cooke P."/>
            <person name="Corum B."/>
            <person name="Cuomo C."/>
            <person name="David R."/>
            <person name="Dawoe T."/>
            <person name="Degray S."/>
            <person name="Dodge S."/>
            <person name="Dooley K."/>
            <person name="Dorje P."/>
            <person name="Dorjee K."/>
            <person name="Dorris L."/>
            <person name="Duffey N."/>
            <person name="Dupes A."/>
            <person name="Elkins T."/>
            <person name="Engels R."/>
            <person name="Erickson J."/>
            <person name="Farina A."/>
            <person name="Faro S."/>
            <person name="Ferreira P."/>
            <person name="Fischer H."/>
            <person name="Fitzgerald M."/>
            <person name="Foley K."/>
            <person name="Gage D."/>
            <person name="Galagan J."/>
            <person name="Gearin G."/>
            <person name="Gnerre S."/>
            <person name="Gnirke A."/>
            <person name="Goyette A."/>
            <person name="Graham J."/>
            <person name="Grandbois E."/>
            <person name="Gyaltsen K."/>
            <person name="Hafez N."/>
            <person name="Hagopian D."/>
            <person name="Hagos B."/>
            <person name="Hall J."/>
            <person name="Hatcher B."/>
            <person name="Heller A."/>
            <person name="Higgins H."/>
            <person name="Honan T."/>
            <person name="Horn A."/>
            <person name="Houde N."/>
            <person name="Hughes L."/>
            <person name="Hulme W."/>
            <person name="Husby E."/>
            <person name="Iliev I."/>
            <person name="Jaffe D."/>
            <person name="Jones C."/>
            <person name="Kamal M."/>
            <person name="Kamat A."/>
            <person name="Kamvysselis M."/>
            <person name="Karlsson E."/>
            <person name="Kells C."/>
            <person name="Kieu A."/>
            <person name="Kisner P."/>
            <person name="Kodira C."/>
            <person name="Kulbokas E."/>
            <person name="Labutti K."/>
            <person name="Lama D."/>
            <person name="Landers T."/>
            <person name="Leger J."/>
            <person name="Levine S."/>
            <person name="Lewis D."/>
            <person name="Lewis T."/>
            <person name="Lindblad-toh K."/>
            <person name="Liu X."/>
            <person name="Lokyitsang T."/>
            <person name="Lokyitsang Y."/>
            <person name="Lucien O."/>
            <person name="Lui A."/>
            <person name="Ma L.J."/>
            <person name="Mabbitt R."/>
            <person name="Macdonald J."/>
            <person name="Maclean C."/>
            <person name="Major J."/>
            <person name="Manning J."/>
            <person name="Marabella R."/>
            <person name="Maru K."/>
            <person name="Matthews C."/>
            <person name="Mauceli E."/>
            <person name="Mccarthy M."/>
            <person name="Mcdonough S."/>
            <person name="Mcghee T."/>
            <person name="Meldrim J."/>
            <person name="Meneus L."/>
            <person name="Mesirov J."/>
            <person name="Mihalev A."/>
            <person name="Mihova T."/>
            <person name="Mikkelsen T."/>
            <person name="Mlenga V."/>
            <person name="Moru K."/>
            <person name="Mozes J."/>
            <person name="Mulrain L."/>
            <person name="Munson G."/>
            <person name="Naylor J."/>
            <person name="Newes C."/>
            <person name="Nguyen C."/>
            <person name="Nguyen N."/>
            <person name="Nguyen T."/>
            <person name="Nicol R."/>
            <person name="Nielsen C."/>
            <person name="Nizzari M."/>
            <person name="Norbu C."/>
            <person name="Norbu N."/>
            <person name="O'donnell P."/>
            <person name="Okoawo O."/>
            <person name="O'leary S."/>
            <person name="Omotosho B."/>
            <person name="O'neill K."/>
            <person name="Osman S."/>
            <person name="Parker S."/>
            <person name="Perrin D."/>
            <person name="Phunkhang P."/>
            <person name="Piqani B."/>
            <person name="Purcell S."/>
            <person name="Rachupka T."/>
            <person name="Ramasamy U."/>
            <person name="Rameau R."/>
            <person name="Ray V."/>
            <person name="Raymond C."/>
            <person name="Retta R."/>
            <person name="Richardson S."/>
            <person name="Rise C."/>
            <person name="Rodriguez J."/>
            <person name="Rogers J."/>
            <person name="Rogov P."/>
            <person name="Rutman M."/>
            <person name="Schupbach R."/>
            <person name="Seaman C."/>
            <person name="Settipalli S."/>
            <person name="Sharpe T."/>
            <person name="Sheridan J."/>
            <person name="Sherpa N."/>
            <person name="Shi J."/>
            <person name="Smirnov S."/>
            <person name="Smith C."/>
            <person name="Sougnez C."/>
            <person name="Spencer B."/>
            <person name="Stalker J."/>
            <person name="Stange-thomann N."/>
            <person name="Stavropoulos S."/>
            <person name="Stetson K."/>
            <person name="Stone C."/>
            <person name="Stone S."/>
            <person name="Stubbs M."/>
            <person name="Talamas J."/>
            <person name="Tchuinga P."/>
            <person name="Tenzing P."/>
            <person name="Tesfaye S."/>
            <person name="Theodore J."/>
            <person name="Thoulutsang Y."/>
            <person name="Topham K."/>
            <person name="Towey S."/>
            <person name="Tsamla T."/>
            <person name="Tsomo N."/>
            <person name="Vallee D."/>
            <person name="Vassiliev H."/>
            <person name="Venkataraman V."/>
            <person name="Vinson J."/>
            <person name="Vo A."/>
            <person name="Wade C."/>
            <person name="Wang S."/>
            <person name="Wangchuk T."/>
            <person name="Wangdi T."/>
            <person name="Whittaker C."/>
            <person name="Wilkinson J."/>
            <person name="Wu Y."/>
            <person name="Wyman D."/>
            <person name="Yadav S."/>
            <person name="Yang S."/>
            <person name="Yang X."/>
            <person name="Yeager S."/>
            <person name="Yee E."/>
            <person name="Young G."/>
            <person name="Zainoun J."/>
            <person name="Zembeck L."/>
            <person name="Zimmer A."/>
            <person name="Zody M."/>
            <person name="Lander E."/>
        </authorList>
    </citation>
    <scope>NUCLEOTIDE SEQUENCE [LARGE SCALE GENOMIC DNA]</scope>
</reference>
<proteinExistence type="predicted"/>
<dbReference type="PROSITE" id="PS51257">
    <property type="entry name" value="PROKAR_LIPOPROTEIN"/>
    <property type="match status" value="1"/>
</dbReference>
<dbReference type="OMA" id="WQIASEV"/>
<organism evidence="1 2">
    <name type="scientific">Ciona savignyi</name>
    <name type="common">Pacific transparent sea squirt</name>
    <dbReference type="NCBI Taxonomy" id="51511"/>
    <lineage>
        <taxon>Eukaryota</taxon>
        <taxon>Metazoa</taxon>
        <taxon>Chordata</taxon>
        <taxon>Tunicata</taxon>
        <taxon>Ascidiacea</taxon>
        <taxon>Phlebobranchia</taxon>
        <taxon>Cionidae</taxon>
        <taxon>Ciona</taxon>
    </lineage>
</organism>
<reference evidence="1" key="2">
    <citation type="submission" date="2025-08" db="UniProtKB">
        <authorList>
            <consortium name="Ensembl"/>
        </authorList>
    </citation>
    <scope>IDENTIFICATION</scope>
</reference>
<dbReference type="InParanoid" id="H2Z1F8"/>